<keyword evidence="5 9" id="KW-0735">Signal-anchor</keyword>
<dbReference type="Proteomes" id="UP000694397">
    <property type="component" value="Chromosome 14"/>
</dbReference>
<keyword evidence="4" id="KW-0812">Transmembrane</keyword>
<evidence type="ECO:0000256" key="6">
    <source>
        <dbReference type="ARBA" id="ARBA00022989"/>
    </source>
</evidence>
<evidence type="ECO:0000256" key="8">
    <source>
        <dbReference type="ARBA" id="ARBA00023136"/>
    </source>
</evidence>
<dbReference type="PANTHER" id="PTHR12369">
    <property type="entry name" value="CHONDROITIN SYNTHASE"/>
    <property type="match status" value="1"/>
</dbReference>
<dbReference type="OrthoDB" id="9985088at2759"/>
<evidence type="ECO:0000313" key="12">
    <source>
        <dbReference type="Proteomes" id="UP000694397"/>
    </source>
</evidence>
<dbReference type="Gene3D" id="3.90.550.50">
    <property type="match status" value="1"/>
</dbReference>
<dbReference type="GeneTree" id="ENSGT01050000244857"/>
<comment type="subcellular location">
    <subcellularLocation>
        <location evidence="1 9">Golgi apparatus</location>
        <location evidence="1 9">Golgi stack membrane</location>
        <topology evidence="1 9">Single-pass type II membrane protein</topology>
    </subcellularLocation>
</comment>
<keyword evidence="7 9" id="KW-0333">Golgi apparatus</keyword>
<dbReference type="GO" id="GO:0032580">
    <property type="term" value="C:Golgi cisterna membrane"/>
    <property type="evidence" value="ECO:0007669"/>
    <property type="project" value="UniProtKB-SubCell"/>
</dbReference>
<dbReference type="InterPro" id="IPR051227">
    <property type="entry name" value="CS_glycosyltransferase"/>
</dbReference>
<evidence type="ECO:0000256" key="7">
    <source>
        <dbReference type="ARBA" id="ARBA00023034"/>
    </source>
</evidence>
<proteinExistence type="inferred from homology"/>
<dbReference type="EC" id="2.4.1.-" evidence="9"/>
<reference evidence="11" key="3">
    <citation type="submission" date="2025-09" db="UniProtKB">
        <authorList>
            <consortium name="Ensembl"/>
        </authorList>
    </citation>
    <scope>IDENTIFICATION</scope>
</reference>
<evidence type="ECO:0000256" key="5">
    <source>
        <dbReference type="ARBA" id="ARBA00022968"/>
    </source>
</evidence>
<dbReference type="InterPro" id="IPR008428">
    <property type="entry name" value="Chond_GalNAc"/>
</dbReference>
<protein>
    <recommendedName>
        <fullName evidence="9">Hexosyltransferase</fullName>
        <ecNumber evidence="9">2.4.1.-</ecNumber>
    </recommendedName>
</protein>
<keyword evidence="10" id="KW-0175">Coiled coil</keyword>
<feature type="coiled-coil region" evidence="10">
    <location>
        <begin position="342"/>
        <end position="376"/>
    </location>
</feature>
<comment type="similarity">
    <text evidence="2 9">Belongs to the chondroitin N-acetylgalactosaminyltransferase family.</text>
</comment>
<reference evidence="11 12" key="1">
    <citation type="submission" date="2019-04" db="EMBL/GenBank/DDBJ databases">
        <authorList>
            <consortium name="Wellcome Sanger Institute Data Sharing"/>
        </authorList>
    </citation>
    <scope>NUCLEOTIDE SEQUENCE [LARGE SCALE GENOMIC DNA]</scope>
</reference>
<dbReference type="PANTHER" id="PTHR12369:SF22">
    <property type="entry name" value="CHONDROITIN SULFATE SYNTHASE 2"/>
    <property type="match status" value="1"/>
</dbReference>
<keyword evidence="6" id="KW-1133">Transmembrane helix</keyword>
<accession>A0A8C9RXM1</accession>
<evidence type="ECO:0000313" key="11">
    <source>
        <dbReference type="Ensembl" id="ENSSFOP00015020498.2"/>
    </source>
</evidence>
<evidence type="ECO:0000256" key="3">
    <source>
        <dbReference type="ARBA" id="ARBA00022679"/>
    </source>
</evidence>
<dbReference type="Ensembl" id="ENSSFOT00015020731.2">
    <property type="protein sequence ID" value="ENSSFOP00015020498.2"/>
    <property type="gene ID" value="ENSSFOG00015013190.2"/>
</dbReference>
<sequence length="780" mass="89765">MHCLTLLSLLRPVGPVIVGISLGFTLSLLSVTWVEDPCDPEGLGHAGLVTGGGGLELGDGDARALDGNAKGARRPSSISISSMDTEEDFEPRIVPYKPGTQPQSQAKKVFRAKYISTELGIRERLFVGVLTSRSTVDTLGVAMNRTISHHLDTVVFFTGMRNRKVPHGMFVVAHGDDRLIWNMFQTIKYVLEHYAGEYDWFYFIQDDAYLEADRIKALVGHLSVSLELYMGRPEEFVGGERQRRYCNGGFGYLLSRPLLLRLQPFLETCRNDILSSGPDEWLGRCVVDSTGVNCVDRHEDLRYLHFELGQNSDPSKEESEHFENAISVHPVSDPEQMYRLHRHFTEIELQRTYKEIEKLQAEIRNVSEEAVDGNRSTHWPVGVNPPFEPKTRFEVLRWDYFTEELIYTCLDESPKCELRGIDKMDINDVIETAMGELNKKYKPVLYLKKQQLINGYRRFDPTRGMEYTLDLQVEVVNQKGRSRSITKRVHLVRPLSRIEIIPMPYVTEATRVHVILPMTVHDREYVGQFLDVYATQFFETSENAVLTFLFIYDPFEAQQVNQHDIFSEVKGKITSCERKYPTVKIPWISVKTEAPSQIKILDIISKKHPVDTLFFIAHVNTNVNSEFLNRCRMNSINNWQVFFPIHFQDYNPEVAYHNQEPPVSPTLSKDAGYFDRNVFDEACFYNSDYMAARSRMAADVQENEDLLETLDVYDMFVKYSGLHVFRAVEPALHQKYRHQTCDPRLSEDIYHRCIQSNLERLGSRSQLAVLLFDQEQGNST</sequence>
<organism evidence="11 12">
    <name type="scientific">Scleropages formosus</name>
    <name type="common">Asian bonytongue</name>
    <name type="synonym">Osteoglossum formosum</name>
    <dbReference type="NCBI Taxonomy" id="113540"/>
    <lineage>
        <taxon>Eukaryota</taxon>
        <taxon>Metazoa</taxon>
        <taxon>Chordata</taxon>
        <taxon>Craniata</taxon>
        <taxon>Vertebrata</taxon>
        <taxon>Euteleostomi</taxon>
        <taxon>Actinopterygii</taxon>
        <taxon>Neopterygii</taxon>
        <taxon>Teleostei</taxon>
        <taxon>Osteoglossocephala</taxon>
        <taxon>Osteoglossomorpha</taxon>
        <taxon>Osteoglossiformes</taxon>
        <taxon>Osteoglossidae</taxon>
        <taxon>Scleropages</taxon>
    </lineage>
</organism>
<evidence type="ECO:0000256" key="9">
    <source>
        <dbReference type="RuleBase" id="RU364016"/>
    </source>
</evidence>
<evidence type="ECO:0000256" key="10">
    <source>
        <dbReference type="SAM" id="Coils"/>
    </source>
</evidence>
<gene>
    <name evidence="11" type="primary">CHPF</name>
    <name evidence="11" type="synonym">chpf</name>
</gene>
<dbReference type="Pfam" id="PF05679">
    <property type="entry name" value="CHGN"/>
    <property type="match status" value="1"/>
</dbReference>
<evidence type="ECO:0000256" key="1">
    <source>
        <dbReference type="ARBA" id="ARBA00004447"/>
    </source>
</evidence>
<dbReference type="GO" id="GO:0047238">
    <property type="term" value="F:glucuronosyl-N-acetylgalactosaminyl-proteoglycan 4-beta-N-acetylgalactosaminyltransferase activity"/>
    <property type="evidence" value="ECO:0007669"/>
    <property type="project" value="TreeGrafter"/>
</dbReference>
<keyword evidence="3 9" id="KW-0808">Transferase</keyword>
<evidence type="ECO:0000256" key="4">
    <source>
        <dbReference type="ARBA" id="ARBA00022692"/>
    </source>
</evidence>
<dbReference type="AlphaFoldDB" id="A0A8C9RXM1"/>
<reference evidence="11" key="2">
    <citation type="submission" date="2025-08" db="UniProtKB">
        <authorList>
            <consortium name="Ensembl"/>
        </authorList>
    </citation>
    <scope>IDENTIFICATION</scope>
</reference>
<evidence type="ECO:0000256" key="2">
    <source>
        <dbReference type="ARBA" id="ARBA00009239"/>
    </source>
</evidence>
<name>A0A8C9RXM1_SCLFO</name>
<keyword evidence="12" id="KW-1185">Reference proteome</keyword>
<dbReference type="KEGG" id="sfm:108928905"/>
<keyword evidence="8" id="KW-0472">Membrane</keyword>